<proteinExistence type="predicted"/>
<dbReference type="AlphaFoldDB" id="A0A6L8T474"/>
<sequence>MQQKQRMLLLTKKLNVMASFYPMYDFAVKVGGDCLMLIWQHFGKKEVYYIISAGLGEDIIERSLGDMDGFVEHLEEYRIAGKNYRTHISLWDTLE</sequence>
<evidence type="ECO:0000313" key="2">
    <source>
        <dbReference type="Proteomes" id="UP000477285"/>
    </source>
</evidence>
<dbReference type="EMBL" id="WWVQ01000037">
    <property type="protein sequence ID" value="MZL34317.1"/>
    <property type="molecule type" value="Genomic_DNA"/>
</dbReference>
<protein>
    <submittedName>
        <fullName evidence="1">Uncharacterized protein</fullName>
    </submittedName>
</protein>
<accession>A0A6L8T474</accession>
<name>A0A6L8T474_9FIRM</name>
<comment type="caution">
    <text evidence="1">The sequence shown here is derived from an EMBL/GenBank/DDBJ whole genome shotgun (WGS) entry which is preliminary data.</text>
</comment>
<organism evidence="1 2">
    <name type="scientific">Blautia wexlerae</name>
    <dbReference type="NCBI Taxonomy" id="418240"/>
    <lineage>
        <taxon>Bacteria</taxon>
        <taxon>Bacillati</taxon>
        <taxon>Bacillota</taxon>
        <taxon>Clostridia</taxon>
        <taxon>Lachnospirales</taxon>
        <taxon>Lachnospiraceae</taxon>
        <taxon>Blautia</taxon>
    </lineage>
</organism>
<dbReference type="RefSeq" id="WP_008707439.1">
    <property type="nucleotide sequence ID" value="NZ_AP031426.1"/>
</dbReference>
<dbReference type="Proteomes" id="UP000477285">
    <property type="component" value="Unassembled WGS sequence"/>
</dbReference>
<reference evidence="1 2" key="1">
    <citation type="journal article" date="2019" name="Nat. Med.">
        <title>A library of human gut bacterial isolates paired with longitudinal multiomics data enables mechanistic microbiome research.</title>
        <authorList>
            <person name="Poyet M."/>
            <person name="Groussin M."/>
            <person name="Gibbons S.M."/>
            <person name="Avila-Pacheco J."/>
            <person name="Jiang X."/>
            <person name="Kearney S.M."/>
            <person name="Perrotta A.R."/>
            <person name="Berdy B."/>
            <person name="Zhao S."/>
            <person name="Lieberman T.D."/>
            <person name="Swanson P.K."/>
            <person name="Smith M."/>
            <person name="Roesemann S."/>
            <person name="Alexander J.E."/>
            <person name="Rich S.A."/>
            <person name="Livny J."/>
            <person name="Vlamakis H."/>
            <person name="Clish C."/>
            <person name="Bullock K."/>
            <person name="Deik A."/>
            <person name="Scott J."/>
            <person name="Pierce K.A."/>
            <person name="Xavier R.J."/>
            <person name="Alm E.J."/>
        </authorList>
    </citation>
    <scope>NUCLEOTIDE SEQUENCE [LARGE SCALE GENOMIC DNA]</scope>
    <source>
        <strain evidence="1 2">BIOML-A1</strain>
    </source>
</reference>
<gene>
    <name evidence="1" type="ORF">GT728_14195</name>
</gene>
<evidence type="ECO:0000313" key="1">
    <source>
        <dbReference type="EMBL" id="MZL34317.1"/>
    </source>
</evidence>